<dbReference type="Proteomes" id="UP000267821">
    <property type="component" value="Unassembled WGS sequence"/>
</dbReference>
<sequence>MVFKPLAHLARQGITKHLVNGNYAQQVIAASQSLPIIKAQVNTHRHPSRGRPAATGSRALSTHATQSNDLNSYYPTHGQQLDDSLDKDARRYLFSKKILWSKAQHQTQDLQAVVNAEDTSELPIPSPVESLAGAGEVEATSNGDTTQASAEVEGRSSRVEAIMSPVDQFNAELEKLKRQGRFKDITIQFQFMVQSGLEPNTETFNCLLSAKAQLMRLGVLDNRISYLLDVYKDLLHRKLVPSTKTYSILLTSLVKCAHSVEASRELKAKEVSRFGFVAPSQHAILVDAVEEGDGIAVALELFAASTYVVKNRVYGVDVYTTLIEACARRGLTEAMFKILHQMEASGVRPNRDIYFNFIDAFAKDKDLHSVLEMYEEVKTSVIESEKDSLYKHLVMAYVTAGDTAGATSFLEKVIAQRGERPDVVMEGFVEGFLYKGEFKNALEWVNRFNANGSFHCYWTMSTLAKAADAGDFDVANQAYQNLLVIMRSMEAEAQELELNWTPKAEDLVDAKTAFLALCARTHKLDSARQVWAELLGSKRTSHLDLGATVAYVKLLFDNGFSTEALQTVAKMISGFESVPDSKPGSWAVAAGWKNIIDFLAARQLLTADVASEIWKVGGYSSEGPLPPDCIKSLITACSTVPLLEMTWAHLGILLQLNACCLLAEGNNATTEDLHRFEQTVSVAMRTLPLDNFTRDTVSHAISLNASNMHPEFAQSWHDYLIAQSQLQLPIAYTKDGALTSPTLVASEGSVEEQDPYWTKMDIRASNSIDNMIDKKKGLNEVMKIFRNTKDNGKALKYQTIARLIGHATRMKNMDACNDVFATAEKVIPLHSEFSSVRSGWCYIYDSMIAACLNSGEHQRAATYRDEMAQIGGVPSANTYGLFIVNLKQSHETFDEASEAMKLFEQSKAQNVFPTPFLYNAVIGKLARARRVDDCLFYYAEMRAFGLKPTSVTYGTMINALCRVSDERYAEELFQEMESMPNYKPRAAPYNSMIQFFAITKRDRAKVLKYYQRMLTVGIEPTGHTYKLLIDAYASLDPPDINAAQGILEMMEKKRVPVECTHHASLIHAKGCVLHDIESCLAYFHKTMSNRSVKPDAILYQALFEALVANHRVHETPKYLEDMKKTRVEMTPYIANTLIHGWALEKNIENARLVYDMLNSNENSKLRREPSTYEAMTRAYLAVEDRAGAMTVVNEMRSRGYPAAVMGRILDLVKGGQMYQTVVG</sequence>
<proteinExistence type="inferred from homology"/>
<organism evidence="8 9">
    <name type="scientific">Terfezia boudieri ATCC MYA-4762</name>
    <dbReference type="NCBI Taxonomy" id="1051890"/>
    <lineage>
        <taxon>Eukaryota</taxon>
        <taxon>Fungi</taxon>
        <taxon>Dikarya</taxon>
        <taxon>Ascomycota</taxon>
        <taxon>Pezizomycotina</taxon>
        <taxon>Pezizomycetes</taxon>
        <taxon>Pezizales</taxon>
        <taxon>Pezizaceae</taxon>
        <taxon>Terfezia</taxon>
    </lineage>
</organism>
<dbReference type="FunFam" id="1.25.40.10:FF:000217">
    <property type="entry name" value="Pentatricopeptide repeat domain-containing protein"/>
    <property type="match status" value="1"/>
</dbReference>
<dbReference type="OrthoDB" id="411857at2759"/>
<dbReference type="PROSITE" id="PS51375">
    <property type="entry name" value="PPR"/>
    <property type="match status" value="3"/>
</dbReference>
<keyword evidence="2" id="KW-0677">Repeat</keyword>
<feature type="compositionally biased region" description="Polar residues" evidence="6">
    <location>
        <begin position="58"/>
        <end position="73"/>
    </location>
</feature>
<feature type="domain" description="Tetratricopeptide repeat" evidence="7">
    <location>
        <begin position="423"/>
        <end position="534"/>
    </location>
</feature>
<feature type="repeat" description="PPR" evidence="5">
    <location>
        <begin position="315"/>
        <end position="349"/>
    </location>
</feature>
<dbReference type="InterPro" id="IPR002885">
    <property type="entry name" value="PPR_rpt"/>
</dbReference>
<dbReference type="InterPro" id="IPR011990">
    <property type="entry name" value="TPR-like_helical_dom_sf"/>
</dbReference>
<dbReference type="PANTHER" id="PTHR47447">
    <property type="entry name" value="OS03G0856100 PROTEIN"/>
    <property type="match status" value="1"/>
</dbReference>
<evidence type="ECO:0000256" key="4">
    <source>
        <dbReference type="ARBA" id="ARBA00044511"/>
    </source>
</evidence>
<feature type="region of interest" description="Disordered" evidence="6">
    <location>
        <begin position="42"/>
        <end position="73"/>
    </location>
</feature>
<gene>
    <name evidence="8" type="ORF">L211DRAFT_832112</name>
</gene>
<feature type="repeat" description="PPR" evidence="5">
    <location>
        <begin position="914"/>
        <end position="948"/>
    </location>
</feature>
<keyword evidence="9" id="KW-1185">Reference proteome</keyword>
<accession>A0A3N4M6H7</accession>
<dbReference type="InParanoid" id="A0A3N4M6H7"/>
<reference evidence="8 9" key="1">
    <citation type="journal article" date="2018" name="Nat. Ecol. Evol.">
        <title>Pezizomycetes genomes reveal the molecular basis of ectomycorrhizal truffle lifestyle.</title>
        <authorList>
            <person name="Murat C."/>
            <person name="Payen T."/>
            <person name="Noel B."/>
            <person name="Kuo A."/>
            <person name="Morin E."/>
            <person name="Chen J."/>
            <person name="Kohler A."/>
            <person name="Krizsan K."/>
            <person name="Balestrini R."/>
            <person name="Da Silva C."/>
            <person name="Montanini B."/>
            <person name="Hainaut M."/>
            <person name="Levati E."/>
            <person name="Barry K.W."/>
            <person name="Belfiori B."/>
            <person name="Cichocki N."/>
            <person name="Clum A."/>
            <person name="Dockter R.B."/>
            <person name="Fauchery L."/>
            <person name="Guy J."/>
            <person name="Iotti M."/>
            <person name="Le Tacon F."/>
            <person name="Lindquist E.A."/>
            <person name="Lipzen A."/>
            <person name="Malagnac F."/>
            <person name="Mello A."/>
            <person name="Molinier V."/>
            <person name="Miyauchi S."/>
            <person name="Poulain J."/>
            <person name="Riccioni C."/>
            <person name="Rubini A."/>
            <person name="Sitrit Y."/>
            <person name="Splivallo R."/>
            <person name="Traeger S."/>
            <person name="Wang M."/>
            <person name="Zifcakova L."/>
            <person name="Wipf D."/>
            <person name="Zambonelli A."/>
            <person name="Paolocci F."/>
            <person name="Nowrousian M."/>
            <person name="Ottonello S."/>
            <person name="Baldrian P."/>
            <person name="Spatafora J.W."/>
            <person name="Henrissat B."/>
            <person name="Nagy L.G."/>
            <person name="Aury J.M."/>
            <person name="Wincker P."/>
            <person name="Grigoriev I.V."/>
            <person name="Bonfante P."/>
            <person name="Martin F.M."/>
        </authorList>
    </citation>
    <scope>NUCLEOTIDE SEQUENCE [LARGE SCALE GENOMIC DNA]</scope>
    <source>
        <strain evidence="8 9">ATCC MYA-4762</strain>
    </source>
</reference>
<evidence type="ECO:0000259" key="7">
    <source>
        <dbReference type="Pfam" id="PF24603"/>
    </source>
</evidence>
<dbReference type="Pfam" id="PF24603">
    <property type="entry name" value="TPR_30"/>
    <property type="match status" value="1"/>
</dbReference>
<evidence type="ECO:0000256" key="3">
    <source>
        <dbReference type="ARBA" id="ARBA00044493"/>
    </source>
</evidence>
<comment type="subunit">
    <text evidence="4">Binds to mitochondrial small subunit 15S rRNA.</text>
</comment>
<dbReference type="AlphaFoldDB" id="A0A3N4M6H7"/>
<evidence type="ECO:0000256" key="2">
    <source>
        <dbReference type="ARBA" id="ARBA00022737"/>
    </source>
</evidence>
<evidence type="ECO:0000256" key="5">
    <source>
        <dbReference type="PROSITE-ProRule" id="PRU00708"/>
    </source>
</evidence>
<dbReference type="STRING" id="1051890.A0A3N4M6H7"/>
<evidence type="ECO:0000256" key="1">
    <source>
        <dbReference type="ARBA" id="ARBA00006192"/>
    </source>
</evidence>
<evidence type="ECO:0000256" key="6">
    <source>
        <dbReference type="SAM" id="MobiDB-lite"/>
    </source>
</evidence>
<dbReference type="NCBIfam" id="TIGR00756">
    <property type="entry name" value="PPR"/>
    <property type="match status" value="3"/>
</dbReference>
<dbReference type="EMBL" id="ML121527">
    <property type="protein sequence ID" value="RPB29408.1"/>
    <property type="molecule type" value="Genomic_DNA"/>
</dbReference>
<protein>
    <recommendedName>
        <fullName evidence="7">Tetratricopeptide repeat domain-containing protein</fullName>
    </recommendedName>
</protein>
<comment type="similarity">
    <text evidence="1">Belongs to the CCM1 family.</text>
</comment>
<feature type="repeat" description="PPR" evidence="5">
    <location>
        <begin position="949"/>
        <end position="979"/>
    </location>
</feature>
<name>A0A3N4M6H7_9PEZI</name>
<dbReference type="PANTHER" id="PTHR47447:SF17">
    <property type="entry name" value="OS12G0638900 PROTEIN"/>
    <property type="match status" value="1"/>
</dbReference>
<dbReference type="InterPro" id="IPR057585">
    <property type="entry name" value="TPR_dom_fungi"/>
</dbReference>
<dbReference type="Pfam" id="PF13812">
    <property type="entry name" value="PPR_3"/>
    <property type="match status" value="1"/>
</dbReference>
<dbReference type="Pfam" id="PF13041">
    <property type="entry name" value="PPR_2"/>
    <property type="match status" value="1"/>
</dbReference>
<evidence type="ECO:0000313" key="8">
    <source>
        <dbReference type="EMBL" id="RPB29408.1"/>
    </source>
</evidence>
<comment type="function">
    <text evidence="3">Regulates mitochondrial small subunit maturation by controlling 15S rRNA 5'-end processing. Localizes to the 5' precursor of the 15S rRNA in a position that is subsequently occupied by mS47 in the mature yeast mtSSU. Uses structure and sequence-specific RNA recognition, binding to a single-stranded region of the precursor and specifically recognizing bases -6 to -1. The exchange of Ccm1 for mS47 is coupled to the irreversible removal of precursor rRNA that is accompanied by conformational changes of the mitoribosomal proteins uS5m and mS26. These conformational changes signal completion of 5'-end rRNA processing through protection of the mature 5'-end of the 15S rRNA and stabilization of mS47. The removal of the 5' precursor together with the dissociation of Ccm1 may be catalyzed by the 5'-3' exoribonuclease Pet127. Involved in the specific removal of group I introns in mitochondrial encoded transcripts.</text>
</comment>
<dbReference type="Gene3D" id="1.25.40.10">
    <property type="entry name" value="Tetratricopeptide repeat domain"/>
    <property type="match status" value="4"/>
</dbReference>
<evidence type="ECO:0000313" key="9">
    <source>
        <dbReference type="Proteomes" id="UP000267821"/>
    </source>
</evidence>